<protein>
    <submittedName>
        <fullName evidence="1">Uncharacterized protein</fullName>
    </submittedName>
</protein>
<reference evidence="1" key="1">
    <citation type="journal article" date="2016" name="Sci. Rep.">
        <title>Molecular characterization of firefly nuptial gifts: a multi-omics approach sheds light on postcopulatory sexual selection.</title>
        <authorList>
            <person name="Al-Wathiqui N."/>
            <person name="Fallon T.R."/>
            <person name="South A."/>
            <person name="Weng J.K."/>
            <person name="Lewis S.M."/>
        </authorList>
    </citation>
    <scope>NUCLEOTIDE SEQUENCE</scope>
</reference>
<dbReference type="AlphaFoldDB" id="A0A1Y1L8J4"/>
<accession>A0A1Y1L8J4</accession>
<organism evidence="1">
    <name type="scientific">Photinus pyralis</name>
    <name type="common">Common eastern firefly</name>
    <name type="synonym">Lampyris pyralis</name>
    <dbReference type="NCBI Taxonomy" id="7054"/>
    <lineage>
        <taxon>Eukaryota</taxon>
        <taxon>Metazoa</taxon>
        <taxon>Ecdysozoa</taxon>
        <taxon>Arthropoda</taxon>
        <taxon>Hexapoda</taxon>
        <taxon>Insecta</taxon>
        <taxon>Pterygota</taxon>
        <taxon>Neoptera</taxon>
        <taxon>Endopterygota</taxon>
        <taxon>Coleoptera</taxon>
        <taxon>Polyphaga</taxon>
        <taxon>Elateriformia</taxon>
        <taxon>Elateroidea</taxon>
        <taxon>Lampyridae</taxon>
        <taxon>Lampyrinae</taxon>
        <taxon>Photinus</taxon>
    </lineage>
</organism>
<dbReference type="EMBL" id="GEZM01062139">
    <property type="protein sequence ID" value="JAV70019.1"/>
    <property type="molecule type" value="Transcribed_RNA"/>
</dbReference>
<name>A0A1Y1L8J4_PHOPY</name>
<evidence type="ECO:0000313" key="1">
    <source>
        <dbReference type="EMBL" id="JAV70019.1"/>
    </source>
</evidence>
<proteinExistence type="predicted"/>
<sequence length="121" mass="14040">MLCPNPCRVEEGRGVKEGTRDQFCSMRELQIRDVLESTMHEELPNVVVSNVFADNGICNCDENSRLQFVVTGTRCTEKSVTFNSRRSYWQIFFHLNSRVTDEVIENEKFFAVIDMTKLVPR</sequence>